<evidence type="ECO:0000313" key="3">
    <source>
        <dbReference type="EMBL" id="CEM33051.1"/>
    </source>
</evidence>
<dbReference type="OrthoDB" id="419770at2759"/>
<dbReference type="VEuPathDB" id="CryptoDB:Vbra_18442"/>
<evidence type="ECO:0000256" key="1">
    <source>
        <dbReference type="SAM" id="MobiDB-lite"/>
    </source>
</evidence>
<evidence type="ECO:0000256" key="2">
    <source>
        <dbReference type="SAM" id="Phobius"/>
    </source>
</evidence>
<feature type="transmembrane region" description="Helical" evidence="2">
    <location>
        <begin position="28"/>
        <end position="49"/>
    </location>
</feature>
<sequence>MPRETHGGCLNRHNWYVRRAVIILKSPVVAFFVSYRFWIIALVVLRLFYEWLKRREEARQWRDRSMMNTLQAAIYSTENLQDLRRVEKRTLFERDLREVFRNEIEVQAILTAARQAARSTADDTDGQFSASHDWDLGAFLLMGSGAASLQDPWDDIWRLLPGGGQHAARGEGPVDDPCVMTYIAPADRWHILNQLLNQLSSIFAPHHVYFNERGRNTRVHYKSAWYVFSLYCTRTSGRGRYFITPFMPLPEKHDVSNLKIRIVLASEQTLREIGMGLIARPEKFFSDRHEGRWRILVRLSQLYMRQFQRNPQEMTFSSPHTHFHHPSSRLHAPPAPAPIPKHPHATSSHAASTEPSESSPALESDKTVSPSPAPISFASLPPRATSSGTPRVPNAMHSGSISLVRPSRSTPSLKDLVAGTGTPASRGPGPERVPLPPPQYRRPAAGGRGGGAGTLRLHLPRWMMRRFSYPSSRDMRVGGGLRWPSPERYEQLSIEDNCCSRLHVPVPTLKSTVDEEELAEIKASDEYVVYRCGD</sequence>
<feature type="compositionally biased region" description="Pro residues" evidence="1">
    <location>
        <begin position="431"/>
        <end position="440"/>
    </location>
</feature>
<dbReference type="InParanoid" id="A0A0G4GRB6"/>
<dbReference type="AlphaFoldDB" id="A0A0G4GRB6"/>
<keyword evidence="4" id="KW-1185">Reference proteome</keyword>
<feature type="region of interest" description="Disordered" evidence="1">
    <location>
        <begin position="314"/>
        <end position="453"/>
    </location>
</feature>
<feature type="compositionally biased region" description="Low complexity" evidence="1">
    <location>
        <begin position="345"/>
        <end position="362"/>
    </location>
</feature>
<name>A0A0G4GRB6_VITBC</name>
<protein>
    <submittedName>
        <fullName evidence="3">Uncharacterized protein</fullName>
    </submittedName>
</protein>
<organism evidence="3 4">
    <name type="scientific">Vitrella brassicaformis (strain CCMP3155)</name>
    <dbReference type="NCBI Taxonomy" id="1169540"/>
    <lineage>
        <taxon>Eukaryota</taxon>
        <taxon>Sar</taxon>
        <taxon>Alveolata</taxon>
        <taxon>Colpodellida</taxon>
        <taxon>Vitrellaceae</taxon>
        <taxon>Vitrella</taxon>
    </lineage>
</organism>
<keyword evidence="2" id="KW-1133">Transmembrane helix</keyword>
<evidence type="ECO:0000313" key="4">
    <source>
        <dbReference type="Proteomes" id="UP000041254"/>
    </source>
</evidence>
<gene>
    <name evidence="3" type="ORF">Vbra_18442</name>
</gene>
<reference evidence="3 4" key="1">
    <citation type="submission" date="2014-11" db="EMBL/GenBank/DDBJ databases">
        <authorList>
            <person name="Zhu J."/>
            <person name="Qi W."/>
            <person name="Song R."/>
        </authorList>
    </citation>
    <scope>NUCLEOTIDE SEQUENCE [LARGE SCALE GENOMIC DNA]</scope>
</reference>
<dbReference type="EMBL" id="CDMY01000770">
    <property type="protein sequence ID" value="CEM33051.1"/>
    <property type="molecule type" value="Genomic_DNA"/>
</dbReference>
<feature type="compositionally biased region" description="Polar residues" evidence="1">
    <location>
        <begin position="397"/>
        <end position="412"/>
    </location>
</feature>
<accession>A0A0G4GRB6</accession>
<keyword evidence="2" id="KW-0812">Transmembrane</keyword>
<keyword evidence="2" id="KW-0472">Membrane</keyword>
<proteinExistence type="predicted"/>
<dbReference type="Proteomes" id="UP000041254">
    <property type="component" value="Unassembled WGS sequence"/>
</dbReference>